<reference evidence="1" key="1">
    <citation type="journal article" date="2023" name="Mol. Biol. Evol.">
        <title>Third-Generation Sequencing Reveals the Adaptive Role of the Epigenome in Three Deep-Sea Polychaetes.</title>
        <authorList>
            <person name="Perez M."/>
            <person name="Aroh O."/>
            <person name="Sun Y."/>
            <person name="Lan Y."/>
            <person name="Juniper S.K."/>
            <person name="Young C.R."/>
            <person name="Angers B."/>
            <person name="Qian P.Y."/>
        </authorList>
    </citation>
    <scope>NUCLEOTIDE SEQUENCE</scope>
    <source>
        <strain evidence="1">R07B-5</strain>
    </source>
</reference>
<proteinExistence type="predicted"/>
<dbReference type="EMBL" id="JAODUO010000114">
    <property type="protein sequence ID" value="KAK2189088.1"/>
    <property type="molecule type" value="Genomic_DNA"/>
</dbReference>
<accession>A0AAD9P6I2</accession>
<dbReference type="Proteomes" id="UP001209878">
    <property type="component" value="Unassembled WGS sequence"/>
</dbReference>
<evidence type="ECO:0000313" key="2">
    <source>
        <dbReference type="Proteomes" id="UP001209878"/>
    </source>
</evidence>
<keyword evidence="2" id="KW-1185">Reference proteome</keyword>
<sequence length="105" mass="12031">MLSSLLITGRFAGFTPLKYNRIVATMPTAEQKPETEYTTNELGNAVVTLNFLFGNKLFQDTQDRHENFGKQMTVITVLLLVVAPISPRRQKFEVHDRPRYVQFAL</sequence>
<organism evidence="1 2">
    <name type="scientific">Ridgeia piscesae</name>
    <name type="common">Tubeworm</name>
    <dbReference type="NCBI Taxonomy" id="27915"/>
    <lineage>
        <taxon>Eukaryota</taxon>
        <taxon>Metazoa</taxon>
        <taxon>Spiralia</taxon>
        <taxon>Lophotrochozoa</taxon>
        <taxon>Annelida</taxon>
        <taxon>Polychaeta</taxon>
        <taxon>Sedentaria</taxon>
        <taxon>Canalipalpata</taxon>
        <taxon>Sabellida</taxon>
        <taxon>Siboglinidae</taxon>
        <taxon>Ridgeia</taxon>
    </lineage>
</organism>
<protein>
    <submittedName>
        <fullName evidence="1">Uncharacterized protein</fullName>
    </submittedName>
</protein>
<gene>
    <name evidence="1" type="ORF">NP493_115g05022</name>
</gene>
<name>A0AAD9P6I2_RIDPI</name>
<dbReference type="AlphaFoldDB" id="A0AAD9P6I2"/>
<evidence type="ECO:0000313" key="1">
    <source>
        <dbReference type="EMBL" id="KAK2189088.1"/>
    </source>
</evidence>
<comment type="caution">
    <text evidence="1">The sequence shown here is derived from an EMBL/GenBank/DDBJ whole genome shotgun (WGS) entry which is preliminary data.</text>
</comment>